<dbReference type="SUPFAM" id="SSF53756">
    <property type="entry name" value="UDP-Glycosyltransferase/glycogen phosphorylase"/>
    <property type="match status" value="1"/>
</dbReference>
<dbReference type="EMBL" id="JBIGHW010000001">
    <property type="protein sequence ID" value="MFG6439367.1"/>
    <property type="molecule type" value="Genomic_DNA"/>
</dbReference>
<dbReference type="Gene3D" id="3.40.50.2000">
    <property type="entry name" value="Glycogen Phosphorylase B"/>
    <property type="match status" value="1"/>
</dbReference>
<reference evidence="1 2" key="1">
    <citation type="submission" date="2024-08" db="EMBL/GenBank/DDBJ databases">
        <authorList>
            <person name="Lu H."/>
        </authorList>
    </citation>
    <scope>NUCLEOTIDE SEQUENCE [LARGE SCALE GENOMIC DNA]</scope>
    <source>
        <strain evidence="1 2">LKC17W</strain>
    </source>
</reference>
<comment type="caution">
    <text evidence="1">The sequence shown here is derived from an EMBL/GenBank/DDBJ whole genome shotgun (WGS) entry which is preliminary data.</text>
</comment>
<name>A0ABW7FEH6_9BURK</name>
<accession>A0ABW7FEH6</accession>
<keyword evidence="2" id="KW-1185">Reference proteome</keyword>
<proteinExistence type="predicted"/>
<dbReference type="Proteomes" id="UP001606301">
    <property type="component" value="Unassembled WGS sequence"/>
</dbReference>
<evidence type="ECO:0000313" key="1">
    <source>
        <dbReference type="EMBL" id="MFG6439367.1"/>
    </source>
</evidence>
<sequence length="331" mass="34905">MAARLLLACHAGPGVGLGHLTRCLVAARALRRSLGASVQLLVQGEPLARDDLAAFPHRFLPADADLGAALDAHCQAEAIDVLLLDLQPQRVPPGLAQHLRDWRAAGRRIVAIDGLLAWRPLLDLIFLPAYRFEPPADLADGAPILFGWDCLLLDPLPATPARPPGRNVLALTGGSDATGLGRHWPAALDAALPADARLHWVTGPFSAAPALPAAPRLAALVEHHAPAGLGPLMAAADFAVTVFGVSCFELLQRGVPTVVFSPYGRKDDAELAGIAALDIALVARDEHDATRQLAALMQDPARAAALSRNARRQLHTPGGERLARALQDLLP</sequence>
<protein>
    <recommendedName>
        <fullName evidence="3">UDP-2,4-diacetamido-2,4, 6-trideoxy-beta-L-altropyranose hydrolase</fullName>
    </recommendedName>
</protein>
<dbReference type="Gene3D" id="3.40.50.11190">
    <property type="match status" value="1"/>
</dbReference>
<dbReference type="RefSeq" id="WP_394394707.1">
    <property type="nucleotide sequence ID" value="NZ_JBIGHW010000001.1"/>
</dbReference>
<organism evidence="1 2">
    <name type="scientific">Pelomonas margarita</name>
    <dbReference type="NCBI Taxonomy" id="3299031"/>
    <lineage>
        <taxon>Bacteria</taxon>
        <taxon>Pseudomonadati</taxon>
        <taxon>Pseudomonadota</taxon>
        <taxon>Betaproteobacteria</taxon>
        <taxon>Burkholderiales</taxon>
        <taxon>Sphaerotilaceae</taxon>
        <taxon>Roseateles</taxon>
    </lineage>
</organism>
<evidence type="ECO:0000313" key="2">
    <source>
        <dbReference type="Proteomes" id="UP001606301"/>
    </source>
</evidence>
<gene>
    <name evidence="1" type="ORF">ACG0Z3_01600</name>
</gene>
<evidence type="ECO:0008006" key="3">
    <source>
        <dbReference type="Google" id="ProtNLM"/>
    </source>
</evidence>